<gene>
    <name evidence="1" type="ORF">F383_31455</name>
</gene>
<sequence length="13" mass="1374">MACLVVMIGPLNL</sequence>
<name>A0A0B0PJ52_GOSAR</name>
<dbReference type="Proteomes" id="UP000032142">
    <property type="component" value="Unassembled WGS sequence"/>
</dbReference>
<evidence type="ECO:0000313" key="1">
    <source>
        <dbReference type="EMBL" id="KHG24927.1"/>
    </source>
</evidence>
<organism evidence="1 2">
    <name type="scientific">Gossypium arboreum</name>
    <name type="common">Tree cotton</name>
    <name type="synonym">Gossypium nanking</name>
    <dbReference type="NCBI Taxonomy" id="29729"/>
    <lineage>
        <taxon>Eukaryota</taxon>
        <taxon>Viridiplantae</taxon>
        <taxon>Streptophyta</taxon>
        <taxon>Embryophyta</taxon>
        <taxon>Tracheophyta</taxon>
        <taxon>Spermatophyta</taxon>
        <taxon>Magnoliopsida</taxon>
        <taxon>eudicotyledons</taxon>
        <taxon>Gunneridae</taxon>
        <taxon>Pentapetalae</taxon>
        <taxon>rosids</taxon>
        <taxon>malvids</taxon>
        <taxon>Malvales</taxon>
        <taxon>Malvaceae</taxon>
        <taxon>Malvoideae</taxon>
        <taxon>Gossypium</taxon>
    </lineage>
</organism>
<accession>A0A0B0PJ52</accession>
<protein>
    <submittedName>
        <fullName evidence="1">Uncharacterized protein</fullName>
    </submittedName>
</protein>
<keyword evidence="2" id="KW-1185">Reference proteome</keyword>
<dbReference type="EMBL" id="KN430597">
    <property type="protein sequence ID" value="KHG24927.1"/>
    <property type="molecule type" value="Genomic_DNA"/>
</dbReference>
<proteinExistence type="predicted"/>
<evidence type="ECO:0000313" key="2">
    <source>
        <dbReference type="Proteomes" id="UP000032142"/>
    </source>
</evidence>
<reference evidence="2" key="1">
    <citation type="submission" date="2014-09" db="EMBL/GenBank/DDBJ databases">
        <authorList>
            <person name="Mudge J."/>
            <person name="Ramaraj T."/>
            <person name="Lindquist I.E."/>
            <person name="Bharti A.K."/>
            <person name="Sundararajan A."/>
            <person name="Cameron C.T."/>
            <person name="Woodward J.E."/>
            <person name="May G.D."/>
            <person name="Brubaker C."/>
            <person name="Broadhvest J."/>
            <person name="Wilkins T.A."/>
        </authorList>
    </citation>
    <scope>NUCLEOTIDE SEQUENCE</scope>
    <source>
        <strain evidence="2">cv. AKA8401</strain>
    </source>
</reference>